<dbReference type="SUPFAM" id="SSF88946">
    <property type="entry name" value="Sigma2 domain of RNA polymerase sigma factors"/>
    <property type="match status" value="1"/>
</dbReference>
<dbReference type="OrthoDB" id="9180690at2"/>
<dbReference type="GO" id="GO:0016987">
    <property type="term" value="F:sigma factor activity"/>
    <property type="evidence" value="ECO:0007669"/>
    <property type="project" value="UniProtKB-KW"/>
</dbReference>
<dbReference type="GO" id="GO:0003677">
    <property type="term" value="F:DNA binding"/>
    <property type="evidence" value="ECO:0007669"/>
    <property type="project" value="InterPro"/>
</dbReference>
<evidence type="ECO:0000313" key="7">
    <source>
        <dbReference type="EMBL" id="QDG70378.1"/>
    </source>
</evidence>
<keyword evidence="4" id="KW-0804">Transcription</keyword>
<dbReference type="InterPro" id="IPR039425">
    <property type="entry name" value="RNA_pol_sigma-70-like"/>
</dbReference>
<dbReference type="GO" id="GO:0006352">
    <property type="term" value="P:DNA-templated transcription initiation"/>
    <property type="evidence" value="ECO:0007669"/>
    <property type="project" value="InterPro"/>
</dbReference>
<dbReference type="KEGG" id="jas:FJQ89_08030"/>
<dbReference type="NCBIfam" id="TIGR02937">
    <property type="entry name" value="sigma70-ECF"/>
    <property type="match status" value="1"/>
</dbReference>
<dbReference type="NCBIfam" id="NF009180">
    <property type="entry name" value="PRK12528.1"/>
    <property type="match status" value="1"/>
</dbReference>
<dbReference type="InterPro" id="IPR014284">
    <property type="entry name" value="RNA_pol_sigma-70_dom"/>
</dbReference>
<evidence type="ECO:0000256" key="3">
    <source>
        <dbReference type="ARBA" id="ARBA00023082"/>
    </source>
</evidence>
<dbReference type="Pfam" id="PF08281">
    <property type="entry name" value="Sigma70_r4_2"/>
    <property type="match status" value="1"/>
</dbReference>
<sequence>MSADHVSLPDFDDIAILYRQHHGWLRGWLQRKVGNAFDAADLAQATFLRVLAPQGMQGVQEPRAYLTTIARNLLINHVRRRAIEQAYLDALALMPEPVAPPPEVRLMFLERLVELDRRLAALPAQARQAFLLVQLDGMGQQEVAAELGISLSTVKRHLARAALRCFFPEQHDE</sequence>
<dbReference type="SUPFAM" id="SSF88659">
    <property type="entry name" value="Sigma3 and sigma4 domains of RNA polymerase sigma factors"/>
    <property type="match status" value="1"/>
</dbReference>
<organism evidence="7 8">
    <name type="scientific">Janthinobacterium tructae</name>
    <dbReference type="NCBI Taxonomy" id="2590869"/>
    <lineage>
        <taxon>Bacteria</taxon>
        <taxon>Pseudomonadati</taxon>
        <taxon>Pseudomonadota</taxon>
        <taxon>Betaproteobacteria</taxon>
        <taxon>Burkholderiales</taxon>
        <taxon>Oxalobacteraceae</taxon>
        <taxon>Janthinobacterium</taxon>
    </lineage>
</organism>
<feature type="domain" description="RNA polymerase sigma factor 70 region 4 type 2" evidence="6">
    <location>
        <begin position="113"/>
        <end position="165"/>
    </location>
</feature>
<dbReference type="Pfam" id="PF04542">
    <property type="entry name" value="Sigma70_r2"/>
    <property type="match status" value="1"/>
</dbReference>
<comment type="similarity">
    <text evidence="1">Belongs to the sigma-70 factor family. ECF subfamily.</text>
</comment>
<protein>
    <submittedName>
        <fullName evidence="7">Sigma-70 family RNA polymerase sigma factor</fullName>
    </submittedName>
</protein>
<evidence type="ECO:0000256" key="4">
    <source>
        <dbReference type="ARBA" id="ARBA00023163"/>
    </source>
</evidence>
<evidence type="ECO:0000313" key="8">
    <source>
        <dbReference type="Proteomes" id="UP000316665"/>
    </source>
</evidence>
<evidence type="ECO:0000259" key="5">
    <source>
        <dbReference type="Pfam" id="PF04542"/>
    </source>
</evidence>
<name>A0A4Y6RBJ3_9BURK</name>
<dbReference type="InterPro" id="IPR013249">
    <property type="entry name" value="RNA_pol_sigma70_r4_t2"/>
</dbReference>
<dbReference type="InterPro" id="IPR013325">
    <property type="entry name" value="RNA_pol_sigma_r2"/>
</dbReference>
<feature type="domain" description="RNA polymerase sigma-70 region 2" evidence="5">
    <location>
        <begin position="17"/>
        <end position="82"/>
    </location>
</feature>
<dbReference type="InterPro" id="IPR007627">
    <property type="entry name" value="RNA_pol_sigma70_r2"/>
</dbReference>
<keyword evidence="8" id="KW-1185">Reference proteome</keyword>
<evidence type="ECO:0000259" key="6">
    <source>
        <dbReference type="Pfam" id="PF08281"/>
    </source>
</evidence>
<reference evidence="7 8" key="1">
    <citation type="submission" date="2019-06" db="EMBL/GenBank/DDBJ databases">
        <title>Complete genome sequence of Janthinobacterium sp. SNU WT3 isolated from diseased rainbow trout.</title>
        <authorList>
            <person name="Oh W.T."/>
            <person name="Park S.C."/>
        </authorList>
    </citation>
    <scope>NUCLEOTIDE SEQUENCE [LARGE SCALE GENOMIC DNA]</scope>
    <source>
        <strain evidence="7 8">SNU WT3</strain>
    </source>
</reference>
<dbReference type="AlphaFoldDB" id="A0A4Y6RBJ3"/>
<dbReference type="InterPro" id="IPR013324">
    <property type="entry name" value="RNA_pol_sigma_r3/r4-like"/>
</dbReference>
<dbReference type="Gene3D" id="1.10.1740.10">
    <property type="match status" value="1"/>
</dbReference>
<dbReference type="EMBL" id="CP041185">
    <property type="protein sequence ID" value="QDG70378.1"/>
    <property type="molecule type" value="Genomic_DNA"/>
</dbReference>
<proteinExistence type="inferred from homology"/>
<evidence type="ECO:0000256" key="1">
    <source>
        <dbReference type="ARBA" id="ARBA00010641"/>
    </source>
</evidence>
<dbReference type="PANTHER" id="PTHR43133">
    <property type="entry name" value="RNA POLYMERASE ECF-TYPE SIGMA FACTO"/>
    <property type="match status" value="1"/>
</dbReference>
<keyword evidence="3" id="KW-0731">Sigma factor</keyword>
<dbReference type="RefSeq" id="WP_141169792.1">
    <property type="nucleotide sequence ID" value="NZ_CP041185.1"/>
</dbReference>
<keyword evidence="2" id="KW-0805">Transcription regulation</keyword>
<dbReference type="Gene3D" id="1.10.10.10">
    <property type="entry name" value="Winged helix-like DNA-binding domain superfamily/Winged helix DNA-binding domain"/>
    <property type="match status" value="1"/>
</dbReference>
<evidence type="ECO:0000256" key="2">
    <source>
        <dbReference type="ARBA" id="ARBA00023015"/>
    </source>
</evidence>
<gene>
    <name evidence="7" type="ORF">FJQ89_08030</name>
</gene>
<dbReference type="Proteomes" id="UP000316665">
    <property type="component" value="Chromosome"/>
</dbReference>
<dbReference type="CDD" id="cd06171">
    <property type="entry name" value="Sigma70_r4"/>
    <property type="match status" value="1"/>
</dbReference>
<accession>A0A4Y6RBJ3</accession>
<dbReference type="PANTHER" id="PTHR43133:SF63">
    <property type="entry name" value="RNA POLYMERASE SIGMA FACTOR FECI-RELATED"/>
    <property type="match status" value="1"/>
</dbReference>
<dbReference type="InterPro" id="IPR036388">
    <property type="entry name" value="WH-like_DNA-bd_sf"/>
</dbReference>